<evidence type="ECO:0000313" key="1">
    <source>
        <dbReference type="EMBL" id="WSB98792.1"/>
    </source>
</evidence>
<dbReference type="Proteomes" id="UP001348369">
    <property type="component" value="Chromosome"/>
</dbReference>
<keyword evidence="2" id="KW-1185">Reference proteome</keyword>
<keyword evidence="1" id="KW-0547">Nucleotide-binding</keyword>
<name>A0ACD4ZJX8_9ACTN</name>
<keyword evidence="1" id="KW-0067">ATP-binding</keyword>
<dbReference type="EMBL" id="CP109109">
    <property type="protein sequence ID" value="WSB98792.1"/>
    <property type="molecule type" value="Genomic_DNA"/>
</dbReference>
<reference evidence="1" key="1">
    <citation type="submission" date="2022-10" db="EMBL/GenBank/DDBJ databases">
        <title>The complete genomes of actinobacterial strains from the NBC collection.</title>
        <authorList>
            <person name="Joergensen T.S."/>
            <person name="Alvarez Arevalo M."/>
            <person name="Sterndorff E.B."/>
            <person name="Faurdal D."/>
            <person name="Vuksanovic O."/>
            <person name="Mourched A.-S."/>
            <person name="Charusanti P."/>
            <person name="Shaw S."/>
            <person name="Blin K."/>
            <person name="Weber T."/>
        </authorList>
    </citation>
    <scope>NUCLEOTIDE SEQUENCE</scope>
    <source>
        <strain evidence="1">NBC 01771</strain>
    </source>
</reference>
<sequence>MTETTRPALQAVAVSAGYRSRRRNPAVSVLRDVNLVARPGELITLIGPNGAGKSTLLRTLVGAQPPLAGRVLLDGSDLTTLSPRQRARRLAVTLTEPVDVGLMTVEAVVALGRLPYRSWLGRETREDGTAVDRALTDAGVDALRHRPLSDLSDGERQRVMVARALAQEPAVLVLDEPTAFLDVARRIELAAMLTRLTATTGAAIILSTHDLGFALRRADQVWLVGPDSTVTASAPEDLAYGGAISRTFAGDNMSFDDAAATIVVADHGTPGAAAHVAADGRLRQWAEHAVRRAGWATTSDTSGPVVRVEPGTPCRWKVEGTPPATAPAEGSGFDSLVVHLRRCAVPTPEHARAGTPRPTGRRSNP</sequence>
<evidence type="ECO:0000313" key="2">
    <source>
        <dbReference type="Proteomes" id="UP001348369"/>
    </source>
</evidence>
<proteinExistence type="predicted"/>
<organism evidence="1 2">
    <name type="scientific">Streptomyces scopuliridis</name>
    <dbReference type="NCBI Taxonomy" id="452529"/>
    <lineage>
        <taxon>Bacteria</taxon>
        <taxon>Bacillati</taxon>
        <taxon>Actinomycetota</taxon>
        <taxon>Actinomycetes</taxon>
        <taxon>Kitasatosporales</taxon>
        <taxon>Streptomycetaceae</taxon>
        <taxon>Streptomyces</taxon>
    </lineage>
</organism>
<accession>A0ACD4ZJX8</accession>
<gene>
    <name evidence="1" type="ORF">OG835_18370</name>
</gene>
<protein>
    <submittedName>
        <fullName evidence="1">ABC transporter ATP-binding protein</fullName>
    </submittedName>
</protein>